<gene>
    <name evidence="2" type="ORF">ALMOND_2B026072</name>
</gene>
<feature type="transmembrane region" description="Helical" evidence="1">
    <location>
        <begin position="12"/>
        <end position="32"/>
    </location>
</feature>
<accession>A0A5E4F2N0</accession>
<protein>
    <submittedName>
        <fullName evidence="2">Uncharacterized protein</fullName>
    </submittedName>
</protein>
<evidence type="ECO:0000256" key="1">
    <source>
        <dbReference type="SAM" id="Phobius"/>
    </source>
</evidence>
<organism evidence="2 3">
    <name type="scientific">Prunus dulcis</name>
    <name type="common">Almond</name>
    <name type="synonym">Amygdalus dulcis</name>
    <dbReference type="NCBI Taxonomy" id="3755"/>
    <lineage>
        <taxon>Eukaryota</taxon>
        <taxon>Viridiplantae</taxon>
        <taxon>Streptophyta</taxon>
        <taxon>Embryophyta</taxon>
        <taxon>Tracheophyta</taxon>
        <taxon>Spermatophyta</taxon>
        <taxon>Magnoliopsida</taxon>
        <taxon>eudicotyledons</taxon>
        <taxon>Gunneridae</taxon>
        <taxon>Pentapetalae</taxon>
        <taxon>rosids</taxon>
        <taxon>fabids</taxon>
        <taxon>Rosales</taxon>
        <taxon>Rosaceae</taxon>
        <taxon>Amygdaloideae</taxon>
        <taxon>Amygdaleae</taxon>
        <taxon>Prunus</taxon>
    </lineage>
</organism>
<proteinExistence type="predicted"/>
<feature type="transmembrane region" description="Helical" evidence="1">
    <location>
        <begin position="52"/>
        <end position="71"/>
    </location>
</feature>
<keyword evidence="1" id="KW-0472">Membrane</keyword>
<evidence type="ECO:0000313" key="3">
    <source>
        <dbReference type="Proteomes" id="UP000327085"/>
    </source>
</evidence>
<sequence length="96" mass="10787">MKLPFNLKHTYVILIEASGSYITIVPYGIITVSPNKDKENYLVHAQIPLGNFVNFLSGAANFLGSFLLWILRQDILIINDVVFSEDKVHSSEYSAN</sequence>
<dbReference type="AlphaFoldDB" id="A0A5E4F2N0"/>
<keyword evidence="1" id="KW-0812">Transmembrane</keyword>
<name>A0A5E4F2N0_PRUDU</name>
<dbReference type="Proteomes" id="UP000327085">
    <property type="component" value="Chromosome 1"/>
</dbReference>
<keyword evidence="1" id="KW-1133">Transmembrane helix</keyword>
<evidence type="ECO:0000313" key="2">
    <source>
        <dbReference type="EMBL" id="VVA22233.1"/>
    </source>
</evidence>
<dbReference type="EMBL" id="CABIKO010000059">
    <property type="protein sequence ID" value="VVA22233.1"/>
    <property type="molecule type" value="Genomic_DNA"/>
</dbReference>
<dbReference type="InParanoid" id="A0A5E4F2N0"/>
<reference evidence="3" key="1">
    <citation type="journal article" date="2020" name="Plant J.">
        <title>Transposons played a major role in the diversification between the closely related almond and peach genomes: results from the almond genome sequence.</title>
        <authorList>
            <person name="Alioto T."/>
            <person name="Alexiou K.G."/>
            <person name="Bardil A."/>
            <person name="Barteri F."/>
            <person name="Castanera R."/>
            <person name="Cruz F."/>
            <person name="Dhingra A."/>
            <person name="Duval H."/>
            <person name="Fernandez I Marti A."/>
            <person name="Frias L."/>
            <person name="Galan B."/>
            <person name="Garcia J.L."/>
            <person name="Howad W."/>
            <person name="Gomez-Garrido J."/>
            <person name="Gut M."/>
            <person name="Julca I."/>
            <person name="Morata J."/>
            <person name="Puigdomenech P."/>
            <person name="Ribeca P."/>
            <person name="Rubio Cabetas M.J."/>
            <person name="Vlasova A."/>
            <person name="Wirthensohn M."/>
            <person name="Garcia-Mas J."/>
            <person name="Gabaldon T."/>
            <person name="Casacuberta J.M."/>
            <person name="Arus P."/>
        </authorList>
    </citation>
    <scope>NUCLEOTIDE SEQUENCE [LARGE SCALE GENOMIC DNA]</scope>
    <source>
        <strain evidence="3">cv. Texas</strain>
    </source>
</reference>
<dbReference type="Gramene" id="VVA22233">
    <property type="protein sequence ID" value="VVA22233"/>
    <property type="gene ID" value="Prudul26B026072"/>
</dbReference>